<dbReference type="EMBL" id="JBHSFP010000001">
    <property type="protein sequence ID" value="MFC4529418.1"/>
    <property type="molecule type" value="Genomic_DNA"/>
</dbReference>
<dbReference type="Proteomes" id="UP001596004">
    <property type="component" value="Unassembled WGS sequence"/>
</dbReference>
<name>A0ABV9C9I7_9ACTN</name>
<reference evidence="2" key="1">
    <citation type="journal article" date="2019" name="Int. J. Syst. Evol. Microbiol.">
        <title>The Global Catalogue of Microorganisms (GCM) 10K type strain sequencing project: providing services to taxonomists for standard genome sequencing and annotation.</title>
        <authorList>
            <consortium name="The Broad Institute Genomics Platform"/>
            <consortium name="The Broad Institute Genome Sequencing Center for Infectious Disease"/>
            <person name="Wu L."/>
            <person name="Ma J."/>
        </authorList>
    </citation>
    <scope>NUCLEOTIDE SEQUENCE [LARGE SCALE GENOMIC DNA]</scope>
    <source>
        <strain evidence="2">CGMCC 4.7132</strain>
    </source>
</reference>
<accession>A0ABV9C9I7</accession>
<protein>
    <submittedName>
        <fullName evidence="1">Uncharacterized protein</fullName>
    </submittedName>
</protein>
<sequence length="134" mass="14755">MVTASFSGLASWPDDQPRVEFSTPRGILDLHNNAKIERVDFAPGSAVLSIAFRYAENWREVDTKGRPVVLEFRGVRHLRMQQAADYDPRAADSLEGVVHRTENGVSRFEVDMGDITCSLLAEALVLHDDAAGTG</sequence>
<keyword evidence="2" id="KW-1185">Reference proteome</keyword>
<evidence type="ECO:0000313" key="2">
    <source>
        <dbReference type="Proteomes" id="UP001596004"/>
    </source>
</evidence>
<gene>
    <name evidence="1" type="ORF">ACFO60_01485</name>
</gene>
<proteinExistence type="predicted"/>
<comment type="caution">
    <text evidence="1">The sequence shown here is derived from an EMBL/GenBank/DDBJ whole genome shotgun (WGS) entry which is preliminary data.</text>
</comment>
<organism evidence="1 2">
    <name type="scientific">Sphaerisporangium dianthi</name>
    <dbReference type="NCBI Taxonomy" id="1436120"/>
    <lineage>
        <taxon>Bacteria</taxon>
        <taxon>Bacillati</taxon>
        <taxon>Actinomycetota</taxon>
        <taxon>Actinomycetes</taxon>
        <taxon>Streptosporangiales</taxon>
        <taxon>Streptosporangiaceae</taxon>
        <taxon>Sphaerisporangium</taxon>
    </lineage>
</organism>
<evidence type="ECO:0000313" key="1">
    <source>
        <dbReference type="EMBL" id="MFC4529418.1"/>
    </source>
</evidence>
<dbReference type="RefSeq" id="WP_380835902.1">
    <property type="nucleotide sequence ID" value="NZ_JBHSFP010000001.1"/>
</dbReference>